<dbReference type="InterPro" id="IPR011417">
    <property type="entry name" value="ANTH_dom"/>
</dbReference>
<dbReference type="PROSITE" id="PS50942">
    <property type="entry name" value="ENTH"/>
    <property type="match status" value="1"/>
</dbReference>
<feature type="region of interest" description="Disordered" evidence="9">
    <location>
        <begin position="1"/>
        <end position="21"/>
    </location>
</feature>
<evidence type="ECO:0000256" key="4">
    <source>
        <dbReference type="ARBA" id="ARBA00024667"/>
    </source>
</evidence>
<dbReference type="Pfam" id="PF02996">
    <property type="entry name" value="Prefoldin"/>
    <property type="match status" value="1"/>
</dbReference>
<dbReference type="CDD" id="cd23156">
    <property type="entry name" value="Prefoldin_3"/>
    <property type="match status" value="1"/>
</dbReference>
<keyword evidence="8" id="KW-0175">Coiled coil</keyword>
<dbReference type="GO" id="GO:0005546">
    <property type="term" value="F:phosphatidylinositol-4,5-bisphosphate binding"/>
    <property type="evidence" value="ECO:0007669"/>
    <property type="project" value="TreeGrafter"/>
</dbReference>
<sequence length="587" mass="66869">MGSSASKAALAATTNEPTEPEPKHLADLIQYINGTNMSVVHLADILSEKTGSSSWVVVFKALVTVHHLMVYGNERFIQHLASRSSLFTLHNFLDKSVIEGYTMSPFIRRYSKYLTEKSLAYRLMESDITKTKRGTDGVMRTMNTKELLNTLPVIQVQFDALLNFNANADDLTNGIIHAAFMLLFKDSLRLFAVYNEGILNLLEKYFDMGKRQCRESLDIYIKFLERMTKLGRFLKVAEQAGIDQNNIPYLPQAPYSLLEALKQHLASLKNKHDILPSYGMQRALIPSIPNNPFVTNSASKVWFSARKRFEARGQNEKVIANDLDGSVVGLVENLNFGESAANRSDVNWCQPSEMEMTSEMNWQLSNCTCISTIWDPVSIPSISYMVPIPMRLPSMMAPQYMSYTQPSLRTSKACAASIRNNEDVDSFMKQPGNETADIVLKKLDEQYQKYKFMELNLVQKKRRLKGQIPEIKQTLEILKYMQKKKESTSSLETRFLLADNLYCKASVPPTDKVCLWLGANVMLEYDIDEAQALLEKNLLTATKNLDSLEEDLDFLRDQFTTTEVNMARVYNWDVKRRNKDDSTKNKA</sequence>
<reference evidence="12" key="1">
    <citation type="submission" date="2025-08" db="UniProtKB">
        <authorList>
            <consortium name="RefSeq"/>
        </authorList>
    </citation>
    <scope>IDENTIFICATION</scope>
    <source>
        <tissue evidence="12">Tongue muscle</tissue>
    </source>
</reference>
<dbReference type="Gene3D" id="1.10.287.370">
    <property type="match status" value="1"/>
</dbReference>
<dbReference type="Pfam" id="PF07651">
    <property type="entry name" value="ANTH"/>
    <property type="match status" value="1"/>
</dbReference>
<evidence type="ECO:0000256" key="6">
    <source>
        <dbReference type="ARBA" id="ARBA00067450"/>
    </source>
</evidence>
<dbReference type="SUPFAM" id="SSF48464">
    <property type="entry name" value="ENTH/VHS domain"/>
    <property type="match status" value="1"/>
</dbReference>
<evidence type="ECO:0000256" key="8">
    <source>
        <dbReference type="SAM" id="Coils"/>
    </source>
</evidence>
<dbReference type="GO" id="GO:0030136">
    <property type="term" value="C:clathrin-coated vesicle"/>
    <property type="evidence" value="ECO:0007669"/>
    <property type="project" value="InterPro"/>
</dbReference>
<dbReference type="FunFam" id="1.25.40.90:FF:000048">
    <property type="entry name" value="Uncharacterized protein"/>
    <property type="match status" value="1"/>
</dbReference>
<dbReference type="GO" id="GO:0000149">
    <property type="term" value="F:SNARE binding"/>
    <property type="evidence" value="ECO:0007669"/>
    <property type="project" value="TreeGrafter"/>
</dbReference>
<dbReference type="GeneID" id="110134857"/>
<comment type="subunit">
    <text evidence="5">Heterohexamer of two PFD-alpha type and four PFD-beta type subunits. Binds to the C-terminal part of VHL.</text>
</comment>
<dbReference type="GO" id="GO:0008021">
    <property type="term" value="C:synaptic vesicle"/>
    <property type="evidence" value="ECO:0007669"/>
    <property type="project" value="TreeGrafter"/>
</dbReference>
<dbReference type="SUPFAM" id="SSF46579">
    <property type="entry name" value="Prefoldin"/>
    <property type="match status" value="1"/>
</dbReference>
<dbReference type="GO" id="GO:0005545">
    <property type="term" value="F:1-phosphatidylinositol binding"/>
    <property type="evidence" value="ECO:0007669"/>
    <property type="project" value="InterPro"/>
</dbReference>
<dbReference type="GO" id="GO:0048268">
    <property type="term" value="P:clathrin coat assembly"/>
    <property type="evidence" value="ECO:0007669"/>
    <property type="project" value="InterPro"/>
</dbReference>
<evidence type="ECO:0000256" key="9">
    <source>
        <dbReference type="SAM" id="MobiDB-lite"/>
    </source>
</evidence>
<comment type="function">
    <text evidence="4">Binds specifically to cytosolic chaperonin (c-CPN) and transfers target proteins to it. Binds to nascent polypeptide chain and promotes folding in an environment in which there are many competing pathways for nonnative proteins.</text>
</comment>
<dbReference type="GO" id="GO:0032050">
    <property type="term" value="F:clathrin heavy chain binding"/>
    <property type="evidence" value="ECO:0007669"/>
    <property type="project" value="TreeGrafter"/>
</dbReference>
<dbReference type="SUPFAM" id="SSF89009">
    <property type="entry name" value="GAT-like domain"/>
    <property type="match status" value="1"/>
</dbReference>
<organism evidence="11 12">
    <name type="scientific">Odocoileus virginianus</name>
    <name type="common">White-tailed deer</name>
    <dbReference type="NCBI Taxonomy" id="9874"/>
    <lineage>
        <taxon>Eukaryota</taxon>
        <taxon>Metazoa</taxon>
        <taxon>Chordata</taxon>
        <taxon>Craniata</taxon>
        <taxon>Vertebrata</taxon>
        <taxon>Euteleostomi</taxon>
        <taxon>Mammalia</taxon>
        <taxon>Eutheria</taxon>
        <taxon>Laurasiatheria</taxon>
        <taxon>Artiodactyla</taxon>
        <taxon>Ruminantia</taxon>
        <taxon>Pecora</taxon>
        <taxon>Cervidae</taxon>
        <taxon>Odocoileinae</taxon>
        <taxon>Odocoileus</taxon>
    </lineage>
</organism>
<dbReference type="Gene3D" id="1.25.40.90">
    <property type="match status" value="1"/>
</dbReference>
<dbReference type="FunFam" id="1.10.287.370:FF:000001">
    <property type="entry name" value="Prefoldin subunit 3"/>
    <property type="match status" value="1"/>
</dbReference>
<dbReference type="GO" id="GO:0005905">
    <property type="term" value="C:clathrin-coated pit"/>
    <property type="evidence" value="ECO:0007669"/>
    <property type="project" value="TreeGrafter"/>
</dbReference>
<dbReference type="InParanoid" id="A0A6J0XAE6"/>
<dbReference type="GO" id="GO:0098894">
    <property type="term" value="C:extrinsic component of presynaptic endocytic zone membrane"/>
    <property type="evidence" value="ECO:0007669"/>
    <property type="project" value="TreeGrafter"/>
</dbReference>
<dbReference type="OrthoDB" id="44015at2759"/>
<gene>
    <name evidence="12" type="primary">VBP1</name>
</gene>
<dbReference type="GO" id="GO:0072583">
    <property type="term" value="P:clathrin-dependent endocytosis"/>
    <property type="evidence" value="ECO:0007669"/>
    <property type="project" value="InterPro"/>
</dbReference>
<comment type="similarity">
    <text evidence="2">Belongs to the prefoldin subunit alpha family.</text>
</comment>
<dbReference type="InterPro" id="IPR014712">
    <property type="entry name" value="ANTH_dom_sf"/>
</dbReference>
<dbReference type="InterPro" id="IPR008942">
    <property type="entry name" value="ENTH_VHS"/>
</dbReference>
<dbReference type="Gene3D" id="1.20.58.150">
    <property type="entry name" value="ANTH domain"/>
    <property type="match status" value="1"/>
</dbReference>
<evidence type="ECO:0000256" key="7">
    <source>
        <dbReference type="ARBA" id="ARBA00077791"/>
    </source>
</evidence>
<keyword evidence="3" id="KW-0143">Chaperone</keyword>
<dbReference type="PANTHER" id="PTHR22951">
    <property type="entry name" value="CLATHRIN ASSEMBLY PROTEIN"/>
    <property type="match status" value="1"/>
</dbReference>
<feature type="compositionally biased region" description="Low complexity" evidence="9">
    <location>
        <begin position="1"/>
        <end position="12"/>
    </location>
</feature>
<dbReference type="KEGG" id="ovr:110134857"/>
<dbReference type="InterPro" id="IPR009053">
    <property type="entry name" value="Prefoldin"/>
</dbReference>
<name>A0A6J0XAE6_ODOVR</name>
<accession>A0A6J0XAE6</accession>
<evidence type="ECO:0000313" key="11">
    <source>
        <dbReference type="Proteomes" id="UP001652640"/>
    </source>
</evidence>
<comment type="similarity">
    <text evidence="1">Belongs to the PICALM/SNAP91 family.</text>
</comment>
<evidence type="ECO:0000313" key="12">
    <source>
        <dbReference type="RefSeq" id="XP_020745204.1"/>
    </source>
</evidence>
<dbReference type="AlphaFoldDB" id="A0A6J0XAE6"/>
<dbReference type="SMART" id="SM00273">
    <property type="entry name" value="ENTH"/>
    <property type="match status" value="1"/>
</dbReference>
<dbReference type="FunFam" id="1.20.58.150:FF:000012">
    <property type="match status" value="1"/>
</dbReference>
<dbReference type="GO" id="GO:0016185">
    <property type="term" value="P:synaptic vesicle budding from presynaptic endocytic zone membrane"/>
    <property type="evidence" value="ECO:0007669"/>
    <property type="project" value="TreeGrafter"/>
</dbReference>
<evidence type="ECO:0000256" key="5">
    <source>
        <dbReference type="ARBA" id="ARBA00062055"/>
    </source>
</evidence>
<feature type="domain" description="ENTH" evidence="10">
    <location>
        <begin position="1"/>
        <end position="128"/>
    </location>
</feature>
<evidence type="ECO:0000256" key="2">
    <source>
        <dbReference type="ARBA" id="ARBA00010048"/>
    </source>
</evidence>
<evidence type="ECO:0000256" key="3">
    <source>
        <dbReference type="ARBA" id="ARBA00023186"/>
    </source>
</evidence>
<proteinExistence type="inferred from homology"/>
<protein>
    <recommendedName>
        <fullName evidence="6">Prefoldin subunit 3</fullName>
    </recommendedName>
    <alternativeName>
        <fullName evidence="7">von Hippel-Lindau-binding protein 1</fullName>
    </alternativeName>
</protein>
<evidence type="ECO:0000259" key="10">
    <source>
        <dbReference type="PROSITE" id="PS50942"/>
    </source>
</evidence>
<dbReference type="PANTHER" id="PTHR22951:SF11">
    <property type="entry name" value="ENTH DOMAIN-CONTAINING PROTEIN"/>
    <property type="match status" value="1"/>
</dbReference>
<dbReference type="InterPro" id="IPR045192">
    <property type="entry name" value="AP180-like"/>
</dbReference>
<keyword evidence="11" id="KW-1185">Reference proteome</keyword>
<dbReference type="InterPro" id="IPR004127">
    <property type="entry name" value="Prefoldin_subunit_alpha"/>
</dbReference>
<dbReference type="Proteomes" id="UP001652640">
    <property type="component" value="Unplaced"/>
</dbReference>
<dbReference type="GO" id="GO:0005829">
    <property type="term" value="C:cytosol"/>
    <property type="evidence" value="ECO:0007669"/>
    <property type="project" value="UniProtKB-ARBA"/>
</dbReference>
<feature type="coiled-coil region" evidence="8">
    <location>
        <begin position="531"/>
        <end position="565"/>
    </location>
</feature>
<dbReference type="InterPro" id="IPR013809">
    <property type="entry name" value="ENTH"/>
</dbReference>
<evidence type="ECO:0000256" key="1">
    <source>
        <dbReference type="ARBA" id="ARBA00008011"/>
    </source>
</evidence>
<dbReference type="RefSeq" id="XP_020745204.1">
    <property type="nucleotide sequence ID" value="XM_020889545.2"/>
</dbReference>